<name>A0ABS6AB00_9GAMM</name>
<feature type="transmembrane region" description="Helical" evidence="2">
    <location>
        <begin position="36"/>
        <end position="57"/>
    </location>
</feature>
<evidence type="ECO:0000256" key="2">
    <source>
        <dbReference type="SAM" id="Phobius"/>
    </source>
</evidence>
<dbReference type="Proteomes" id="UP000753376">
    <property type="component" value="Unassembled WGS sequence"/>
</dbReference>
<keyword evidence="2" id="KW-1133">Transmembrane helix</keyword>
<evidence type="ECO:0000256" key="1">
    <source>
        <dbReference type="SAM" id="MobiDB-lite"/>
    </source>
</evidence>
<dbReference type="EMBL" id="JAHKPV010000021">
    <property type="protein sequence ID" value="MBU2875206.1"/>
    <property type="molecule type" value="Genomic_DNA"/>
</dbReference>
<feature type="region of interest" description="Disordered" evidence="1">
    <location>
        <begin position="237"/>
        <end position="258"/>
    </location>
</feature>
<evidence type="ECO:0000313" key="3">
    <source>
        <dbReference type="EMBL" id="MBU2875206.1"/>
    </source>
</evidence>
<feature type="region of interest" description="Disordered" evidence="1">
    <location>
        <begin position="89"/>
        <end position="157"/>
    </location>
</feature>
<comment type="caution">
    <text evidence="3">The sequence shown here is derived from an EMBL/GenBank/DDBJ whole genome shotgun (WGS) entry which is preliminary data.</text>
</comment>
<keyword evidence="2" id="KW-0812">Transmembrane</keyword>
<dbReference type="NCBIfam" id="NF033768">
    <property type="entry name" value="myxo_SS_tail"/>
    <property type="match status" value="1"/>
</dbReference>
<dbReference type="InterPro" id="IPR049806">
    <property type="entry name" value="MasK-like_C"/>
</dbReference>
<keyword evidence="4" id="KW-1185">Reference proteome</keyword>
<feature type="compositionally biased region" description="Polar residues" evidence="1">
    <location>
        <begin position="241"/>
        <end position="251"/>
    </location>
</feature>
<evidence type="ECO:0000313" key="4">
    <source>
        <dbReference type="Proteomes" id="UP000753376"/>
    </source>
</evidence>
<proteinExistence type="predicted"/>
<accession>A0ABS6AB00</accession>
<sequence length="348" mass="37757">MNARLTNGDFDLTNGLGRAVVSSLSWSREEGERLRMFVITVLALLFFVPLAIVIPTLDVPEPAREHMESLPPQLAKLLVEPKPVEKTVPEPIEEVVEPEPIPAEPEPVKPEPVKPEPIPEPEVSKPAPPPPVQPVEQTPKPIKQTVEQARERASRSGLLNMRDRLASMRQPALTAAPVLQANADNVAELASGARFSAQQASDALKNSGGVKDAQAPRTEVDVSGHDVREVEAVAQPEPVTAGTTAGTQKSSGGERAMSNIRKVFDSSKTALYSLYQRELRKDPTLVGRVMLELVIESDGSVSACKVVSSELESPALEQKIAMRVRLFNFGAANVETRKVRFPIDFLPG</sequence>
<protein>
    <submittedName>
        <fullName evidence="3">AgmX/PglI C-terminal domain-containing protein</fullName>
    </submittedName>
</protein>
<gene>
    <name evidence="3" type="ORF">KO508_14460</name>
</gene>
<reference evidence="3 4" key="1">
    <citation type="submission" date="2021-05" db="EMBL/GenBank/DDBJ databases">
        <title>Draft genomes of bacteria isolated from model marine particles.</title>
        <authorList>
            <person name="Datta M.S."/>
            <person name="Schwartzman J.A."/>
            <person name="Enke T.N."/>
            <person name="Saavedra J."/>
            <person name="Cermak N."/>
            <person name="Cordero O.X."/>
        </authorList>
    </citation>
    <scope>NUCLEOTIDE SEQUENCE [LARGE SCALE GENOMIC DNA]</scope>
    <source>
        <strain evidence="3 4">D2M19</strain>
    </source>
</reference>
<feature type="compositionally biased region" description="Pro residues" evidence="1">
    <location>
        <begin position="115"/>
        <end position="133"/>
    </location>
</feature>
<organism evidence="3 4">
    <name type="scientific">Marinobacter salexigens</name>
    <dbReference type="NCBI Taxonomy" id="1925763"/>
    <lineage>
        <taxon>Bacteria</taxon>
        <taxon>Pseudomonadati</taxon>
        <taxon>Pseudomonadota</taxon>
        <taxon>Gammaproteobacteria</taxon>
        <taxon>Pseudomonadales</taxon>
        <taxon>Marinobacteraceae</taxon>
        <taxon>Marinobacter</taxon>
    </lineage>
</organism>
<keyword evidence="2" id="KW-0472">Membrane</keyword>